<sequence>MGCGKNFESGNCVVDILKDIVDAQNDIVENCCDTSCDESISDLLGENEPSNGLDTVPIILYCKDGCKPFKGFGALKERRNKIGPILASFIFRVKKIDNDHCAVLELLLREGENTGCEHLKCPTDQSTDKLRATGICITVDLDCFCHVTCLPAIDAFSRDFD</sequence>
<dbReference type="AlphaFoldDB" id="A0A417YMC3"/>
<dbReference type="RefSeq" id="WP_095309468.1">
    <property type="nucleotide sequence ID" value="NZ_JAMAWL010000009.1"/>
</dbReference>
<reference evidence="1 2" key="1">
    <citation type="journal article" date="2007" name="Int. J. Syst. Evol. Microbiol.">
        <title>Oceanobacillus profundus sp. nov., isolated from a deep-sea sediment core.</title>
        <authorList>
            <person name="Kim Y.G."/>
            <person name="Choi D.H."/>
            <person name="Hyun S."/>
            <person name="Cho B.C."/>
        </authorList>
    </citation>
    <scope>NUCLEOTIDE SEQUENCE [LARGE SCALE GENOMIC DNA]</scope>
    <source>
        <strain evidence="1 2">DSM 18246</strain>
    </source>
</reference>
<gene>
    <name evidence="1" type="ORF">D1B32_04630</name>
</gene>
<dbReference type="EMBL" id="QWEH01000002">
    <property type="protein sequence ID" value="RHW34455.1"/>
    <property type="molecule type" value="Genomic_DNA"/>
</dbReference>
<name>A0A417YMC3_9BACI</name>
<keyword evidence="1" id="KW-0946">Virion</keyword>
<dbReference type="InterPro" id="IPR019593">
    <property type="entry name" value="Spore_coat_protein_Z/Y"/>
</dbReference>
<proteinExistence type="predicted"/>
<dbReference type="Pfam" id="PF10612">
    <property type="entry name" value="Spore-coat_CotZ"/>
    <property type="match status" value="1"/>
</dbReference>
<evidence type="ECO:0000313" key="2">
    <source>
        <dbReference type="Proteomes" id="UP000285456"/>
    </source>
</evidence>
<dbReference type="OrthoDB" id="1655185at2"/>
<comment type="caution">
    <text evidence="1">The sequence shown here is derived from an EMBL/GenBank/DDBJ whole genome shotgun (WGS) entry which is preliminary data.</text>
</comment>
<keyword evidence="1" id="KW-0167">Capsid protein</keyword>
<evidence type="ECO:0000313" key="1">
    <source>
        <dbReference type="EMBL" id="RHW34455.1"/>
    </source>
</evidence>
<organism evidence="1 2">
    <name type="scientific">Oceanobacillus profundus</name>
    <dbReference type="NCBI Taxonomy" id="372463"/>
    <lineage>
        <taxon>Bacteria</taxon>
        <taxon>Bacillati</taxon>
        <taxon>Bacillota</taxon>
        <taxon>Bacilli</taxon>
        <taxon>Bacillales</taxon>
        <taxon>Bacillaceae</taxon>
        <taxon>Oceanobacillus</taxon>
    </lineage>
</organism>
<accession>A0A417YMC3</accession>
<keyword evidence="2" id="KW-1185">Reference proteome</keyword>
<dbReference type="Proteomes" id="UP000285456">
    <property type="component" value="Unassembled WGS sequence"/>
</dbReference>
<protein>
    <submittedName>
        <fullName evidence="1">Spore coat protein</fullName>
    </submittedName>
</protein>